<reference evidence="3" key="1">
    <citation type="submission" date="2020-06" db="EMBL/GenBank/DDBJ databases">
        <title>Draft genome of Bugula neritina, a colonial animal packing powerful symbionts and potential medicines.</title>
        <authorList>
            <person name="Rayko M."/>
        </authorList>
    </citation>
    <scope>NUCLEOTIDE SEQUENCE [LARGE SCALE GENOMIC DNA]</scope>
    <source>
        <strain evidence="3">Kwan_BN1</strain>
    </source>
</reference>
<evidence type="ECO:0000256" key="1">
    <source>
        <dbReference type="SAM" id="MobiDB-lite"/>
    </source>
</evidence>
<feature type="compositionally biased region" description="Basic and acidic residues" evidence="1">
    <location>
        <begin position="394"/>
        <end position="406"/>
    </location>
</feature>
<dbReference type="InterPro" id="IPR051133">
    <property type="entry name" value="Adapter_Engulfment-Domain"/>
</dbReference>
<feature type="region of interest" description="Disordered" evidence="1">
    <location>
        <begin position="382"/>
        <end position="406"/>
    </location>
</feature>
<proteinExistence type="predicted"/>
<gene>
    <name evidence="3" type="ORF">EB796_015557</name>
</gene>
<dbReference type="PANTHER" id="PTHR11232">
    <property type="entry name" value="PHOSPHOTYROSINE INTERACTION DOMAIN-CONTAINING FAMILY MEMBER"/>
    <property type="match status" value="1"/>
</dbReference>
<dbReference type="SMART" id="SM00462">
    <property type="entry name" value="PTB"/>
    <property type="match status" value="1"/>
</dbReference>
<accession>A0A7J7JJA9</accession>
<dbReference type="Proteomes" id="UP000593567">
    <property type="component" value="Unassembled WGS sequence"/>
</dbReference>
<feature type="region of interest" description="Disordered" evidence="1">
    <location>
        <begin position="456"/>
        <end position="481"/>
    </location>
</feature>
<dbReference type="EMBL" id="VXIV02002342">
    <property type="protein sequence ID" value="KAF6026137.1"/>
    <property type="molecule type" value="Genomic_DNA"/>
</dbReference>
<organism evidence="3 4">
    <name type="scientific">Bugula neritina</name>
    <name type="common">Brown bryozoan</name>
    <name type="synonym">Sertularia neritina</name>
    <dbReference type="NCBI Taxonomy" id="10212"/>
    <lineage>
        <taxon>Eukaryota</taxon>
        <taxon>Metazoa</taxon>
        <taxon>Spiralia</taxon>
        <taxon>Lophotrochozoa</taxon>
        <taxon>Bryozoa</taxon>
        <taxon>Gymnolaemata</taxon>
        <taxon>Cheilostomatida</taxon>
        <taxon>Flustrina</taxon>
        <taxon>Buguloidea</taxon>
        <taxon>Bugulidae</taxon>
        <taxon>Bugula</taxon>
    </lineage>
</organism>
<dbReference type="Gene3D" id="2.30.29.30">
    <property type="entry name" value="Pleckstrin-homology domain (PH domain)/Phosphotyrosine-binding domain (PTB)"/>
    <property type="match status" value="1"/>
</dbReference>
<dbReference type="InterPro" id="IPR006020">
    <property type="entry name" value="PTB/PI_dom"/>
</dbReference>
<keyword evidence="4" id="KW-1185">Reference proteome</keyword>
<protein>
    <recommendedName>
        <fullName evidence="2">PID domain-containing protein</fullName>
    </recommendedName>
</protein>
<feature type="compositionally biased region" description="Polar residues" evidence="1">
    <location>
        <begin position="456"/>
        <end position="473"/>
    </location>
</feature>
<dbReference type="PANTHER" id="PTHR11232:SF2">
    <property type="entry name" value="FI05246P"/>
    <property type="match status" value="1"/>
</dbReference>
<feature type="domain" description="PID" evidence="2">
    <location>
        <begin position="29"/>
        <end position="166"/>
    </location>
</feature>
<dbReference type="OrthoDB" id="5962185at2759"/>
<dbReference type="SUPFAM" id="SSF50729">
    <property type="entry name" value="PH domain-like"/>
    <property type="match status" value="1"/>
</dbReference>
<evidence type="ECO:0000259" key="2">
    <source>
        <dbReference type="SMART" id="SM00462"/>
    </source>
</evidence>
<comment type="caution">
    <text evidence="3">The sequence shown here is derived from an EMBL/GenBank/DDBJ whole genome shotgun (WGS) entry which is preliminary data.</text>
</comment>
<evidence type="ECO:0000313" key="3">
    <source>
        <dbReference type="EMBL" id="KAF6026137.1"/>
    </source>
</evidence>
<feature type="compositionally biased region" description="Polar residues" evidence="1">
    <location>
        <begin position="382"/>
        <end position="393"/>
    </location>
</feature>
<name>A0A7J7JJA9_BUGNE</name>
<sequence>MHLSIYILVCEIMNFSIFNLKKKSLKLTDPTTTLKGQYLGNVSTNVAKGDACTDRPLDLLWKNFVKTTGKQSVAMKISVDNSGLKVYTTNQGLTHYWCHRITYFCVPKSNEKLFVWIYRHVGKKLRVELRCHAILLSNEKKANSLVELLREKVNASLQEYRREKSLKHRRRLRDEKAAAHLSQHGEFQGQTRTKHLVTSKNYKPPTEYSLSSPTLTAISEEAACSSSDDSDSPRSTYSTLGRWSDMWTIDSESDLNMNEFSPNGGYKHLGCTAVSGFATLPRQHWPKSKKKLQKQLLVDRLQTLVINNSSDSDDDFELESDFNDKEYSDKMEEMSDGSSQSADIQIEPFGGESLSFSDISPQEAIQDNCSFSAEGCASSVNTNSCPTSSSHSIEVTERNSENLKSTDLKDDCESLPFISTTSTQKLSQTSNSLDIAPSFFANGDWNNVITTGVSGTTPAHDSKSFQYSRSPGRSTDRGFESDCSDSSVEIIRIITRL</sequence>
<dbReference type="Pfam" id="PF14719">
    <property type="entry name" value="PID_2"/>
    <property type="match status" value="1"/>
</dbReference>
<evidence type="ECO:0000313" key="4">
    <source>
        <dbReference type="Proteomes" id="UP000593567"/>
    </source>
</evidence>
<dbReference type="InterPro" id="IPR011993">
    <property type="entry name" value="PH-like_dom_sf"/>
</dbReference>
<dbReference type="AlphaFoldDB" id="A0A7J7JJA9"/>